<dbReference type="SUPFAM" id="SSF52172">
    <property type="entry name" value="CheY-like"/>
    <property type="match status" value="1"/>
</dbReference>
<dbReference type="PANTHER" id="PTHR43047">
    <property type="entry name" value="TWO-COMPONENT HISTIDINE PROTEIN KINASE"/>
    <property type="match status" value="1"/>
</dbReference>
<feature type="region of interest" description="Disordered" evidence="7">
    <location>
        <begin position="753"/>
        <end position="790"/>
    </location>
</feature>
<feature type="compositionally biased region" description="Low complexity" evidence="7">
    <location>
        <begin position="766"/>
        <end position="778"/>
    </location>
</feature>
<evidence type="ECO:0000313" key="10">
    <source>
        <dbReference type="EMBL" id="EAT92190.2"/>
    </source>
</evidence>
<dbReference type="KEGG" id="pno:SNOG_00695"/>
<dbReference type="GeneID" id="5967903"/>
<dbReference type="CDD" id="cd17546">
    <property type="entry name" value="REC_hyHK_CKI1_RcsC-like"/>
    <property type="match status" value="1"/>
</dbReference>
<dbReference type="Gene3D" id="3.40.50.2300">
    <property type="match status" value="1"/>
</dbReference>
<evidence type="ECO:0000256" key="4">
    <source>
        <dbReference type="ARBA" id="ARBA00022679"/>
    </source>
</evidence>
<feature type="compositionally biased region" description="Basic and acidic residues" evidence="7">
    <location>
        <begin position="270"/>
        <end position="293"/>
    </location>
</feature>
<evidence type="ECO:0000259" key="9">
    <source>
        <dbReference type="PROSITE" id="PS50110"/>
    </source>
</evidence>
<dbReference type="VEuPathDB" id="FungiDB:JI435_051600"/>
<accession>Q0V5L9</accession>
<dbReference type="InParanoid" id="Q0V5L9"/>
<dbReference type="Pfam" id="PF02518">
    <property type="entry name" value="HATPase_c"/>
    <property type="match status" value="1"/>
</dbReference>
<dbReference type="RefSeq" id="XP_001791372.1">
    <property type="nucleotide sequence ID" value="XM_001791320.1"/>
</dbReference>
<dbReference type="EC" id="2.7.13.3" evidence="2"/>
<dbReference type="InterPro" id="IPR011006">
    <property type="entry name" value="CheY-like_superfamily"/>
</dbReference>
<feature type="domain" description="Response regulatory" evidence="9">
    <location>
        <begin position="830"/>
        <end position="951"/>
    </location>
</feature>
<dbReference type="Pfam" id="PF00512">
    <property type="entry name" value="HisKA"/>
    <property type="match status" value="1"/>
</dbReference>
<reference evidence="11" key="1">
    <citation type="journal article" date="2007" name="Plant Cell">
        <title>Dothideomycete-plant interactions illuminated by genome sequencing and EST analysis of the wheat pathogen Stagonospora nodorum.</title>
        <authorList>
            <person name="Hane J.K."/>
            <person name="Lowe R.G."/>
            <person name="Solomon P.S."/>
            <person name="Tan K.C."/>
            <person name="Schoch C.L."/>
            <person name="Spatafora J.W."/>
            <person name="Crous P.W."/>
            <person name="Kodira C."/>
            <person name="Birren B.W."/>
            <person name="Galagan J.E."/>
            <person name="Torriani S.F."/>
            <person name="McDonald B.A."/>
            <person name="Oliver R.P."/>
        </authorList>
    </citation>
    <scope>NUCLEOTIDE SEQUENCE [LARGE SCALE GENOMIC DNA]</scope>
    <source>
        <strain evidence="11">SN15 / ATCC MYA-4574 / FGSC 10173</strain>
    </source>
</reference>
<evidence type="ECO:0000256" key="1">
    <source>
        <dbReference type="ARBA" id="ARBA00000085"/>
    </source>
</evidence>
<dbReference type="PROSITE" id="PS50109">
    <property type="entry name" value="HIS_KIN"/>
    <property type="match status" value="1"/>
</dbReference>
<dbReference type="SMART" id="SM00448">
    <property type="entry name" value="REC"/>
    <property type="match status" value="1"/>
</dbReference>
<dbReference type="EMBL" id="CH445325">
    <property type="protein sequence ID" value="EAT92190.2"/>
    <property type="molecule type" value="Genomic_DNA"/>
</dbReference>
<evidence type="ECO:0000256" key="2">
    <source>
        <dbReference type="ARBA" id="ARBA00012438"/>
    </source>
</evidence>
<keyword evidence="5" id="KW-0418">Kinase</keyword>
<protein>
    <recommendedName>
        <fullName evidence="2">histidine kinase</fullName>
        <ecNumber evidence="2">2.7.13.3</ecNumber>
    </recommendedName>
</protein>
<evidence type="ECO:0000256" key="5">
    <source>
        <dbReference type="ARBA" id="ARBA00022777"/>
    </source>
</evidence>
<feature type="region of interest" description="Disordered" evidence="7">
    <location>
        <begin position="252"/>
        <end position="297"/>
    </location>
</feature>
<evidence type="ECO:0000256" key="3">
    <source>
        <dbReference type="ARBA" id="ARBA00022553"/>
    </source>
</evidence>
<dbReference type="GO" id="GO:0000155">
    <property type="term" value="F:phosphorelay sensor kinase activity"/>
    <property type="evidence" value="ECO:0007669"/>
    <property type="project" value="InterPro"/>
</dbReference>
<dbReference type="InterPro" id="IPR003594">
    <property type="entry name" value="HATPase_dom"/>
</dbReference>
<dbReference type="InterPro" id="IPR004358">
    <property type="entry name" value="Sig_transdc_His_kin-like_C"/>
</dbReference>
<dbReference type="Pfam" id="PF00072">
    <property type="entry name" value="Response_reg"/>
    <property type="match status" value="1"/>
</dbReference>
<keyword evidence="3 6" id="KW-0597">Phosphoprotein</keyword>
<sequence>MVDQPDPPKSASDVKRERDVLNFHAAFRDIPHFEDLGPSPDTHSIPKHHAPKPATDASLAAFGQLAAMRLSAARSLISLIDDEYQYILAEATPKTSLKADSPLNKDDNLIFGHVRLPRRWGICEKLLEPSALVEEGIIVINDFSKEGQYLNRSYVQEGRMRFYAGVPLVNKAGSVVGAVCIFDRDARDGLSQDDKTYLKDLAGVVMDYLETYTIRERHGLMSFAEGTASEPVSEQGQPLGVFAKDQVAATHEQRDQRLEYQEMSGVTRIDSPETRREEPVSPTKESTDRRRSVSDLQDSLLPSTVKDLFARAAGIMRHSNDMSGVMFLDASYAASGSKDARPTSAGRRCKILGFATEEHNSLNGDVLPPDMIPRESNFKWVLEQYPQGYYLQCDELDDESYAANNSAPEPLHEFTGTLQQGQGFKEVDRDREQHTARVKALIPNIKTALFLPLWDFDRGRWFAGCFCWSTKLERALDGRLDLPFLKTFGHSIMQEVARLDASATSQSKTTFLSSLSHELRTPLHGILGSAHLMHTFKCNVGFVTEEVVETMIVGETPYGVTIESHTDEESVGDQSTRVAIASKRSRFIILDITDYRALGFRLSASSYGRLVMNLVGNALKFTDNGYVHISVHSEDLSEKSGTVVVKVMDSGVGMRPRFLESAFEAFRKENQHTAGTGVGLSVVKRILEDVGGRIDISSEPSRGTEVMLKLPLQRLTEEEGNDPAINPLPIVMSGLEGRKVCILYEAGNPDDAPELVQHKHSPMIPSPSSANLSSGSWSAPQDSTREFGPRIGLYPSPTLALRRSKSKDPAAPDVQPPAPIQDEQRLHITQALIVDDNAINRRLLSAWMKKHDLPFREAKNGQQALDMYKDTSPPFDTVLMDISMPVMDGMTATRLIREFENEKGLQAAHVIALTGLTSASAKLEAWTSGVDDFLTKPVDFKRLEGLVRVGRGGEGTGFMKEHGSVP</sequence>
<dbReference type="VEuPathDB" id="FungiDB:JI435_006950"/>
<dbReference type="Gene3D" id="1.10.287.130">
    <property type="match status" value="1"/>
</dbReference>
<dbReference type="InterPro" id="IPR003018">
    <property type="entry name" value="GAF"/>
</dbReference>
<feature type="modified residue" description="4-aspartylphosphate" evidence="6">
    <location>
        <position position="881"/>
    </location>
</feature>
<dbReference type="InterPro" id="IPR005467">
    <property type="entry name" value="His_kinase_dom"/>
</dbReference>
<dbReference type="SMART" id="SM00388">
    <property type="entry name" value="HisKA"/>
    <property type="match status" value="1"/>
</dbReference>
<dbReference type="InterPro" id="IPR003661">
    <property type="entry name" value="HisK_dim/P_dom"/>
</dbReference>
<feature type="domain" description="Histidine kinase" evidence="8">
    <location>
        <begin position="514"/>
        <end position="714"/>
    </location>
</feature>
<dbReference type="InterPro" id="IPR036890">
    <property type="entry name" value="HATPase_C_sf"/>
</dbReference>
<dbReference type="InterPro" id="IPR029016">
    <property type="entry name" value="GAF-like_dom_sf"/>
</dbReference>
<dbReference type="SUPFAM" id="SSF55874">
    <property type="entry name" value="ATPase domain of HSP90 chaperone/DNA topoisomerase II/histidine kinase"/>
    <property type="match status" value="1"/>
</dbReference>
<dbReference type="PROSITE" id="PS50110">
    <property type="entry name" value="RESPONSE_REGULATORY"/>
    <property type="match status" value="1"/>
</dbReference>
<dbReference type="PANTHER" id="PTHR43047:SF72">
    <property type="entry name" value="OSMOSENSING HISTIDINE PROTEIN KINASE SLN1"/>
    <property type="match status" value="1"/>
</dbReference>
<dbReference type="CDD" id="cd00082">
    <property type="entry name" value="HisKA"/>
    <property type="match status" value="1"/>
</dbReference>
<evidence type="ECO:0000259" key="8">
    <source>
        <dbReference type="PROSITE" id="PS50109"/>
    </source>
</evidence>
<keyword evidence="4" id="KW-0808">Transferase</keyword>
<dbReference type="Proteomes" id="UP000001055">
    <property type="component" value="Unassembled WGS sequence"/>
</dbReference>
<dbReference type="AlphaFoldDB" id="Q0V5L9"/>
<proteinExistence type="predicted"/>
<gene>
    <name evidence="10" type="ORF">SNOG_00695</name>
</gene>
<dbReference type="InterPro" id="IPR036097">
    <property type="entry name" value="HisK_dim/P_sf"/>
</dbReference>
<evidence type="ECO:0000256" key="6">
    <source>
        <dbReference type="PROSITE-ProRule" id="PRU00169"/>
    </source>
</evidence>
<dbReference type="Pfam" id="PF01590">
    <property type="entry name" value="GAF"/>
    <property type="match status" value="1"/>
</dbReference>
<dbReference type="SMART" id="SM00387">
    <property type="entry name" value="HATPase_c"/>
    <property type="match status" value="1"/>
</dbReference>
<dbReference type="Gene3D" id="3.30.565.10">
    <property type="entry name" value="Histidine kinase-like ATPase, C-terminal domain"/>
    <property type="match status" value="1"/>
</dbReference>
<evidence type="ECO:0000256" key="7">
    <source>
        <dbReference type="SAM" id="MobiDB-lite"/>
    </source>
</evidence>
<dbReference type="PRINTS" id="PR00344">
    <property type="entry name" value="BCTRLSENSOR"/>
</dbReference>
<dbReference type="SUPFAM" id="SSF55781">
    <property type="entry name" value="GAF domain-like"/>
    <property type="match status" value="1"/>
</dbReference>
<organism evidence="10 11">
    <name type="scientific">Phaeosphaeria nodorum (strain SN15 / ATCC MYA-4574 / FGSC 10173)</name>
    <name type="common">Glume blotch fungus</name>
    <name type="synonym">Parastagonospora nodorum</name>
    <dbReference type="NCBI Taxonomy" id="321614"/>
    <lineage>
        <taxon>Eukaryota</taxon>
        <taxon>Fungi</taxon>
        <taxon>Dikarya</taxon>
        <taxon>Ascomycota</taxon>
        <taxon>Pezizomycotina</taxon>
        <taxon>Dothideomycetes</taxon>
        <taxon>Pleosporomycetidae</taxon>
        <taxon>Pleosporales</taxon>
        <taxon>Pleosporineae</taxon>
        <taxon>Phaeosphaeriaceae</taxon>
        <taxon>Parastagonospora</taxon>
    </lineage>
</organism>
<evidence type="ECO:0000313" key="11">
    <source>
        <dbReference type="Proteomes" id="UP000001055"/>
    </source>
</evidence>
<name>Q0V5L9_PHANO</name>
<dbReference type="Gene3D" id="3.30.450.40">
    <property type="match status" value="1"/>
</dbReference>
<dbReference type="SMART" id="SM00065">
    <property type="entry name" value="GAF"/>
    <property type="match status" value="1"/>
</dbReference>
<dbReference type="InterPro" id="IPR001789">
    <property type="entry name" value="Sig_transdc_resp-reg_receiver"/>
</dbReference>
<dbReference type="SUPFAM" id="SSF47384">
    <property type="entry name" value="Homodimeric domain of signal transducing histidine kinase"/>
    <property type="match status" value="1"/>
</dbReference>
<comment type="catalytic activity">
    <reaction evidence="1">
        <text>ATP + protein L-histidine = ADP + protein N-phospho-L-histidine.</text>
        <dbReference type="EC" id="2.7.13.3"/>
    </reaction>
</comment>